<feature type="transmembrane region" description="Helical" evidence="2">
    <location>
        <begin position="261"/>
        <end position="287"/>
    </location>
</feature>
<evidence type="ECO:0000256" key="1">
    <source>
        <dbReference type="SAM" id="MobiDB-lite"/>
    </source>
</evidence>
<gene>
    <name evidence="3" type="ORF">Aple_057380</name>
</gene>
<feature type="transmembrane region" description="Helical" evidence="2">
    <location>
        <begin position="90"/>
        <end position="111"/>
    </location>
</feature>
<proteinExistence type="predicted"/>
<dbReference type="PANTHER" id="PTHR37305:SF1">
    <property type="entry name" value="MEMBRANE PROTEIN"/>
    <property type="match status" value="1"/>
</dbReference>
<comment type="caution">
    <text evidence="3">The sequence shown here is derived from an EMBL/GenBank/DDBJ whole genome shotgun (WGS) entry which is preliminary data.</text>
</comment>
<organism evidence="3 4">
    <name type="scientific">Acrocarpospora pleiomorpha</name>
    <dbReference type="NCBI Taxonomy" id="90975"/>
    <lineage>
        <taxon>Bacteria</taxon>
        <taxon>Bacillati</taxon>
        <taxon>Actinomycetota</taxon>
        <taxon>Actinomycetes</taxon>
        <taxon>Streptosporangiales</taxon>
        <taxon>Streptosporangiaceae</taxon>
        <taxon>Acrocarpospora</taxon>
    </lineage>
</organism>
<keyword evidence="4" id="KW-1185">Reference proteome</keyword>
<sequence length="336" mass="34563">MGPASHESRRDAAGLAPLEDSRMDGVDGRTRMDSVAEKSMGNRVAEELTGNHVATAAGHGVESFSMSGTRAVVRLLRSEIGLTFRRPRNLALLAVLAVVPVLIGVAIRVAAGDGADFVGQVAGNGLVLAFAAFFVMVPLVLPLAVGVVAGDSIAGEASLGTLRYLLTAPAGRTRLLVLKYLNVVVFAVAACGLVAVSALVTGLLLFPVGPVTLLSGSTVPLAEGLLRIGLVALYAAAGMAALGALALAISTLTEAPIGAIAATLVLVVVAQVLQAIPQLAVIEPYLLTSWWNKFDGALRDPIAFDQMGQGLLAFGAYILVFGSIAWARFTSRDITA</sequence>
<accession>A0A5M3XSA9</accession>
<keyword evidence="2" id="KW-1133">Transmembrane helix</keyword>
<name>A0A5M3XSA9_9ACTN</name>
<feature type="transmembrane region" description="Helical" evidence="2">
    <location>
        <begin position="226"/>
        <end position="249"/>
    </location>
</feature>
<evidence type="ECO:0000313" key="3">
    <source>
        <dbReference type="EMBL" id="GES22839.1"/>
    </source>
</evidence>
<protein>
    <submittedName>
        <fullName evidence="3">ABC transporter permease</fullName>
    </submittedName>
</protein>
<dbReference type="Pfam" id="PF12730">
    <property type="entry name" value="ABC2_membrane_4"/>
    <property type="match status" value="1"/>
</dbReference>
<feature type="transmembrane region" description="Helical" evidence="2">
    <location>
        <begin position="126"/>
        <end position="149"/>
    </location>
</feature>
<feature type="compositionally biased region" description="Basic and acidic residues" evidence="1">
    <location>
        <begin position="1"/>
        <end position="12"/>
    </location>
</feature>
<evidence type="ECO:0000313" key="4">
    <source>
        <dbReference type="Proteomes" id="UP000377595"/>
    </source>
</evidence>
<keyword evidence="2" id="KW-0472">Membrane</keyword>
<reference evidence="3 4" key="1">
    <citation type="submission" date="2019-10" db="EMBL/GenBank/DDBJ databases">
        <title>Whole genome shotgun sequence of Acrocarpospora pleiomorpha NBRC 16267.</title>
        <authorList>
            <person name="Ichikawa N."/>
            <person name="Kimura A."/>
            <person name="Kitahashi Y."/>
            <person name="Komaki H."/>
            <person name="Oguchi A."/>
        </authorList>
    </citation>
    <scope>NUCLEOTIDE SEQUENCE [LARGE SCALE GENOMIC DNA]</scope>
    <source>
        <strain evidence="3 4">NBRC 16267</strain>
    </source>
</reference>
<dbReference type="AlphaFoldDB" id="A0A5M3XSA9"/>
<keyword evidence="2" id="KW-0812">Transmembrane</keyword>
<dbReference type="Proteomes" id="UP000377595">
    <property type="component" value="Unassembled WGS sequence"/>
</dbReference>
<evidence type="ECO:0000256" key="2">
    <source>
        <dbReference type="SAM" id="Phobius"/>
    </source>
</evidence>
<feature type="transmembrane region" description="Helical" evidence="2">
    <location>
        <begin position="180"/>
        <end position="206"/>
    </location>
</feature>
<dbReference type="EMBL" id="BLAF01000035">
    <property type="protein sequence ID" value="GES22839.1"/>
    <property type="molecule type" value="Genomic_DNA"/>
</dbReference>
<dbReference type="PANTHER" id="PTHR37305">
    <property type="entry name" value="INTEGRAL MEMBRANE PROTEIN-RELATED"/>
    <property type="match status" value="1"/>
</dbReference>
<feature type="region of interest" description="Disordered" evidence="1">
    <location>
        <begin position="1"/>
        <end position="27"/>
    </location>
</feature>
<feature type="transmembrane region" description="Helical" evidence="2">
    <location>
        <begin position="307"/>
        <end position="327"/>
    </location>
</feature>